<sequence length="384" mass="44619">MEHIDQRAFKSQRILLGVVMTFAILDHTRLFFHYWNTNPADLDHTTFSLFFTRFISHYFAPAVFFIAGIELFHWMSKRTKKQNVWQLFKLGSILILIEIFINNFLYTFDPYYRTIGVFIIGSLGLCLYCMAGLQYFNRKLILSIALTIIIAHHLLDSLQMKGDSLNAIFWYLLHQQKFIPQGQSLYIVNYTLLPWLGVLLLGYYFGFFCRSESSPIIRKKVLLYSGYTLIGLFFLLRGLNGYGESIPWKAGNSDLISILSFFNLTKYPASLDFIAITLGPIFLFLAYAENWKSRVANFFFTLGQIPLFIYLFSTLIIHLAAMIWLCFNGEPLQTMVITTASYGKDSPLLNYGYSLATVYILWIIFVLICYFMIKKLKPMNQDLL</sequence>
<dbReference type="AlphaFoldDB" id="A0A085ZF51"/>
<protein>
    <recommendedName>
        <fullName evidence="6">Heparan-alpha-glucosaminide N-acetyltransferase catalytic domain-containing protein</fullName>
    </recommendedName>
</protein>
<keyword evidence="1" id="KW-1133">Transmembrane helix</keyword>
<evidence type="ECO:0000256" key="1">
    <source>
        <dbReference type="SAM" id="Phobius"/>
    </source>
</evidence>
<dbReference type="EMBL" id="MUGY01000010">
    <property type="protein sequence ID" value="OXA94145.1"/>
    <property type="molecule type" value="Genomic_DNA"/>
</dbReference>
<feature type="transmembrane region" description="Helical" evidence="1">
    <location>
        <begin position="351"/>
        <end position="373"/>
    </location>
</feature>
<feature type="transmembrane region" description="Helical" evidence="1">
    <location>
        <begin position="87"/>
        <end position="105"/>
    </location>
</feature>
<evidence type="ECO:0008006" key="6">
    <source>
        <dbReference type="Google" id="ProtNLM"/>
    </source>
</evidence>
<keyword evidence="5" id="KW-1185">Reference proteome</keyword>
<feature type="transmembrane region" description="Helical" evidence="1">
    <location>
        <begin position="299"/>
        <end position="325"/>
    </location>
</feature>
<keyword evidence="1" id="KW-0472">Membrane</keyword>
<dbReference type="STRING" id="991.IW20_25000"/>
<proteinExistence type="predicted"/>
<name>A0A085ZF51_FLAHY</name>
<keyword evidence="1" id="KW-0812">Transmembrane</keyword>
<reference evidence="3 5" key="2">
    <citation type="submission" date="2016-11" db="EMBL/GenBank/DDBJ databases">
        <title>Whole genomes of Flavobacteriaceae.</title>
        <authorList>
            <person name="Stine C."/>
            <person name="Li C."/>
            <person name="Tadesse D."/>
        </authorList>
    </citation>
    <scope>NUCLEOTIDE SEQUENCE [LARGE SCALE GENOMIC DNA]</scope>
    <source>
        <strain evidence="3 5">ATCC 29551</strain>
    </source>
</reference>
<feature type="transmembrane region" description="Helical" evidence="1">
    <location>
        <begin position="14"/>
        <end position="35"/>
    </location>
</feature>
<dbReference type="OrthoDB" id="508112at2"/>
<dbReference type="PANTHER" id="PTHR40407">
    <property type="entry name" value="MEMBRANE PROTEIN-LIKE PROTEIN"/>
    <property type="match status" value="1"/>
</dbReference>
<evidence type="ECO:0000313" key="4">
    <source>
        <dbReference type="Proteomes" id="UP000028712"/>
    </source>
</evidence>
<organism evidence="2 4">
    <name type="scientific">Flavobacterium hydatis</name>
    <name type="common">Cytophaga aquatilis</name>
    <dbReference type="NCBI Taxonomy" id="991"/>
    <lineage>
        <taxon>Bacteria</taxon>
        <taxon>Pseudomonadati</taxon>
        <taxon>Bacteroidota</taxon>
        <taxon>Flavobacteriia</taxon>
        <taxon>Flavobacteriales</taxon>
        <taxon>Flavobacteriaceae</taxon>
        <taxon>Flavobacterium</taxon>
    </lineage>
</organism>
<dbReference type="Proteomes" id="UP000198424">
    <property type="component" value="Unassembled WGS sequence"/>
</dbReference>
<evidence type="ECO:0000313" key="2">
    <source>
        <dbReference type="EMBL" id="KFF03065.1"/>
    </source>
</evidence>
<feature type="transmembrane region" description="Helical" evidence="1">
    <location>
        <begin position="140"/>
        <end position="155"/>
    </location>
</feature>
<comment type="caution">
    <text evidence="2">The sequence shown here is derived from an EMBL/GenBank/DDBJ whole genome shotgun (WGS) entry which is preliminary data.</text>
</comment>
<dbReference type="Proteomes" id="UP000028712">
    <property type="component" value="Unassembled WGS sequence"/>
</dbReference>
<feature type="transmembrane region" description="Helical" evidence="1">
    <location>
        <begin position="187"/>
        <end position="209"/>
    </location>
</feature>
<feature type="transmembrane region" description="Helical" evidence="1">
    <location>
        <begin position="55"/>
        <end position="75"/>
    </location>
</feature>
<feature type="transmembrane region" description="Helical" evidence="1">
    <location>
        <begin position="267"/>
        <end position="287"/>
    </location>
</feature>
<dbReference type="EMBL" id="JPRM01000060">
    <property type="protein sequence ID" value="KFF03065.1"/>
    <property type="molecule type" value="Genomic_DNA"/>
</dbReference>
<dbReference type="PANTHER" id="PTHR40407:SF1">
    <property type="entry name" value="HEPARAN-ALPHA-GLUCOSAMINIDE N-ACETYLTRANSFERASE CATALYTIC DOMAIN-CONTAINING PROTEIN"/>
    <property type="match status" value="1"/>
</dbReference>
<dbReference type="eggNOG" id="COG3503">
    <property type="taxonomic scope" value="Bacteria"/>
</dbReference>
<evidence type="ECO:0000313" key="3">
    <source>
        <dbReference type="EMBL" id="OXA94145.1"/>
    </source>
</evidence>
<gene>
    <name evidence="3" type="ORF">B0A62_10815</name>
    <name evidence="2" type="ORF">IW20_25000</name>
</gene>
<feature type="transmembrane region" description="Helical" evidence="1">
    <location>
        <begin position="221"/>
        <end position="239"/>
    </location>
</feature>
<feature type="transmembrane region" description="Helical" evidence="1">
    <location>
        <begin position="111"/>
        <end position="133"/>
    </location>
</feature>
<dbReference type="RefSeq" id="WP_035628718.1">
    <property type="nucleotide sequence ID" value="NZ_JBEWQG010000028.1"/>
</dbReference>
<reference evidence="2 4" key="1">
    <citation type="submission" date="2014-07" db="EMBL/GenBank/DDBJ databases">
        <title>Genome of Flavobacterium hydatis DSM 2063.</title>
        <authorList>
            <person name="Pipes S.E."/>
            <person name="Stropko S.J."/>
            <person name="Newman J.D."/>
        </authorList>
    </citation>
    <scope>NUCLEOTIDE SEQUENCE [LARGE SCALE GENOMIC DNA]</scope>
    <source>
        <strain evidence="2 4">DSM 2063</strain>
    </source>
</reference>
<accession>A0A085ZF51</accession>
<evidence type="ECO:0000313" key="5">
    <source>
        <dbReference type="Proteomes" id="UP000198424"/>
    </source>
</evidence>